<evidence type="ECO:0000313" key="2">
    <source>
        <dbReference type="EMBL" id="MDV3440930.1"/>
    </source>
</evidence>
<evidence type="ECO:0000313" key="1">
    <source>
        <dbReference type="EMBL" id="BBT15368.1"/>
    </source>
</evidence>
<evidence type="ECO:0000313" key="5">
    <source>
        <dbReference type="Proteomes" id="UP000515591"/>
    </source>
</evidence>
<accession>A0A1I0UUZ3</accession>
<protein>
    <recommendedName>
        <fullName evidence="7">Lipoprotein</fullName>
    </recommendedName>
</protein>
<dbReference type="Proteomes" id="UP000461288">
    <property type="component" value="Unassembled WGS sequence"/>
</dbReference>
<evidence type="ECO:0000313" key="4">
    <source>
        <dbReference type="Proteomes" id="UP000461288"/>
    </source>
</evidence>
<gene>
    <name evidence="3" type="ORF">GO594_19085</name>
    <name evidence="2" type="ORF">R0G64_16010</name>
    <name evidence="1" type="ORF">WP8S17C03_14170</name>
</gene>
<evidence type="ECO:0008006" key="7">
    <source>
        <dbReference type="Google" id="ProtNLM"/>
    </source>
</evidence>
<dbReference type="Proteomes" id="UP000515591">
    <property type="component" value="Chromosome"/>
</dbReference>
<dbReference type="RefSeq" id="WP_044413145.1">
    <property type="nucleotide sequence ID" value="NZ_AP022213.1"/>
</dbReference>
<dbReference type="STRING" id="319939.SAMN05216263_13323"/>
<dbReference type="PROSITE" id="PS51257">
    <property type="entry name" value="PROKAR_LIPOPROTEIN"/>
    <property type="match status" value="1"/>
</dbReference>
<dbReference type="EMBL" id="WTFN01000050">
    <property type="protein sequence ID" value="MWK58091.1"/>
    <property type="molecule type" value="Genomic_DNA"/>
</dbReference>
<reference evidence="2 6" key="3">
    <citation type="submission" date="2023-10" db="EMBL/GenBank/DDBJ databases">
        <title>Pseudomonas otitidis isolated from a paediatric patient with cystic fibrosis in Chile.</title>
        <authorList>
            <person name="Amsteins-Romero L."/>
            <person name="Opazo-Capurro A."/>
            <person name="Matus-Kohler M."/>
            <person name="Gonzalez-Rocha G."/>
        </authorList>
    </citation>
    <scope>NUCLEOTIDE SEQUENCE [LARGE SCALE GENOMIC DNA]</scope>
    <source>
        <strain evidence="2 6">P-714</strain>
    </source>
</reference>
<dbReference type="AlphaFoldDB" id="A0A1I0UUZ3"/>
<sequence length="184" mass="20699">MNPWRVLLALSFLLLGGCLVTLREPIPANEPAPMPLLGDWSRKDEWGERAYLEISRSGSNLYRARTFEGGKDNLDSLREYGFTVAHHGRRWYLSAGLPKQWGANFAIAGFELTADNELVVYNLDVERLRQEVERGTFKGEAVEMPEGDGVVLDVPWSTLQAWLDDPANSDVFIEAARYQRAGAE</sequence>
<dbReference type="EMBL" id="AP022213">
    <property type="protein sequence ID" value="BBT15368.1"/>
    <property type="molecule type" value="Genomic_DNA"/>
</dbReference>
<dbReference type="Proteomes" id="UP001273935">
    <property type="component" value="Unassembled WGS sequence"/>
</dbReference>
<organism evidence="3 4">
    <name type="scientific">Metapseudomonas otitidis</name>
    <dbReference type="NCBI Taxonomy" id="319939"/>
    <lineage>
        <taxon>Bacteria</taxon>
        <taxon>Pseudomonadati</taxon>
        <taxon>Pseudomonadota</taxon>
        <taxon>Gammaproteobacteria</taxon>
        <taxon>Pseudomonadales</taxon>
        <taxon>Pseudomonadaceae</taxon>
        <taxon>Metapseudomonas</taxon>
    </lineage>
</organism>
<reference evidence="3 4" key="2">
    <citation type="submission" date="2019-12" db="EMBL/GenBank/DDBJ databases">
        <title>Draft genome sequence of Pseudomonas otitidis recovered from a chicken carcass.</title>
        <authorList>
            <person name="Vieira T.R."/>
            <person name="Oliviera E.F.C."/>
            <person name="Silva N.M.V."/>
            <person name="Sambrano G.E."/>
            <person name="Cibulski S.P."/>
            <person name="Cardoso M.R.I."/>
        </authorList>
    </citation>
    <scope>NUCLEOTIDE SEQUENCE [LARGE SCALE GENOMIC DNA]</scope>
    <source>
        <strain evidence="3 4">25_K</strain>
    </source>
</reference>
<keyword evidence="6" id="KW-1185">Reference proteome</keyword>
<evidence type="ECO:0000313" key="3">
    <source>
        <dbReference type="EMBL" id="MWK58091.1"/>
    </source>
</evidence>
<evidence type="ECO:0000313" key="6">
    <source>
        <dbReference type="Proteomes" id="UP001273935"/>
    </source>
</evidence>
<reference evidence="1 5" key="1">
    <citation type="submission" date="2019-12" db="EMBL/GenBank/DDBJ databases">
        <title>complete genome sequences of Pseudomonas otitidis str. WP8-S17-CRE-03 isolated from wastewater treatment plant effluent.</title>
        <authorList>
            <person name="Sekizuka T."/>
            <person name="Itokawa K."/>
            <person name="Yatsu K."/>
            <person name="Inamine Y."/>
            <person name="Kuroda M."/>
        </authorList>
    </citation>
    <scope>NUCLEOTIDE SEQUENCE [LARGE SCALE GENOMIC DNA]</scope>
    <source>
        <strain evidence="1 5">WP8-S17-CRE-03</strain>
    </source>
</reference>
<dbReference type="EMBL" id="JAWJUL010000059">
    <property type="protein sequence ID" value="MDV3440930.1"/>
    <property type="molecule type" value="Genomic_DNA"/>
</dbReference>
<proteinExistence type="predicted"/>
<name>A0A1I0UUZ3_9GAMM</name>